<comment type="caution">
    <text evidence="2">The sequence shown here is derived from an EMBL/GenBank/DDBJ whole genome shotgun (WGS) entry which is preliminary data.</text>
</comment>
<feature type="domain" description="HNH nuclease" evidence="1">
    <location>
        <begin position="149"/>
        <end position="214"/>
    </location>
</feature>
<gene>
    <name evidence="2" type="ORF">SEMRO_954_G224390.1</name>
</gene>
<evidence type="ECO:0000259" key="1">
    <source>
        <dbReference type="Pfam" id="PF13391"/>
    </source>
</evidence>
<dbReference type="InterPro" id="IPR003615">
    <property type="entry name" value="HNH_nuc"/>
</dbReference>
<evidence type="ECO:0000313" key="2">
    <source>
        <dbReference type="EMBL" id="CAB9518694.1"/>
    </source>
</evidence>
<organism evidence="2 3">
    <name type="scientific">Seminavis robusta</name>
    <dbReference type="NCBI Taxonomy" id="568900"/>
    <lineage>
        <taxon>Eukaryota</taxon>
        <taxon>Sar</taxon>
        <taxon>Stramenopiles</taxon>
        <taxon>Ochrophyta</taxon>
        <taxon>Bacillariophyta</taxon>
        <taxon>Bacillariophyceae</taxon>
        <taxon>Bacillariophycidae</taxon>
        <taxon>Naviculales</taxon>
        <taxon>Naviculaceae</taxon>
        <taxon>Seminavis</taxon>
    </lineage>
</organism>
<evidence type="ECO:0000313" key="3">
    <source>
        <dbReference type="Proteomes" id="UP001153069"/>
    </source>
</evidence>
<dbReference type="EMBL" id="CAICTM010000952">
    <property type="protein sequence ID" value="CAB9518694.1"/>
    <property type="molecule type" value="Genomic_DNA"/>
</dbReference>
<dbReference type="Pfam" id="PF13391">
    <property type="entry name" value="HNH_2"/>
    <property type="match status" value="1"/>
</dbReference>
<name>A0A9N8EEE5_9STRA</name>
<dbReference type="Proteomes" id="UP001153069">
    <property type="component" value="Unassembled WGS sequence"/>
</dbReference>
<reference evidence="2" key="1">
    <citation type="submission" date="2020-06" db="EMBL/GenBank/DDBJ databases">
        <authorList>
            <consortium name="Plant Systems Biology data submission"/>
        </authorList>
    </citation>
    <scope>NUCLEOTIDE SEQUENCE</scope>
    <source>
        <strain evidence="2">D6</strain>
    </source>
</reference>
<dbReference type="AlphaFoldDB" id="A0A9N8EEE5"/>
<proteinExistence type="predicted"/>
<protein>
    <recommendedName>
        <fullName evidence="1">HNH nuclease domain-containing protein</fullName>
    </recommendedName>
</protein>
<keyword evidence="3" id="KW-1185">Reference proteome</keyword>
<accession>A0A9N8EEE5</accession>
<sequence length="338" mass="37787">MGSRTTTVPSRPKLYQRAWTANFLKVPTRITTVRLEASINGPPNKTNRACTISTVCFPPLYHLLNPLANRTTEELTSPKHLLLPSAPALLDPWSKEAKEIASPSKRKSGLVRPVALCHSYNDGPRGTVYHGTRTVNGNENEELQVEVQCLLTGLFALNEPGLGRVVAAHILPRNLSDGIFRSFGLPPGSRDHIRNLLPICRGIEEAFDSKRITFRAISEATIKDEEFWGCQLIVLDESVESKLLWKHAEAQIGDFSNHCFWIKKESRAYTTILDYHHQVALYSAMERGWITYEQLLCGHHQQCSGRLHNGCRQEADATLVQDATPALITPGELDRFSA</sequence>